<evidence type="ECO:0008006" key="5">
    <source>
        <dbReference type="Google" id="ProtNLM"/>
    </source>
</evidence>
<sequence length="703" mass="76577">MALFPRKWLSLILLATCCMTAKAAMGETIRVRGGEHEGFTRLALDLPRRLAWRVVEHEKRFELMVEGDDLTFDLSAALSRLNATRIGTIEQGRQGGVLEVGLNCECGAEAFLFDDTMLVVDIRERRSGNQNTPGRERQIDFLTTFWIDTAVIGAKPETTPAAYGDGPKQADEGNEKENDAQNRTLEAPRSTSRETVDRPDTDANVPPPENDMRSLMNATRHAAEEQRPEGVNLAIRNGAAPFEPQDRLAAMTAAKEEACLKEKDLNITDWARDGHFSASVGRLRSELYGEFDRSRHDIALELAKAYIFFGFGSEARVILDEFVENADYLKNIAALIETGTISGENMFAGALSCDNAAALWSMLSHDAGEVGRGFDPSPVLMAFDRLPAALRSHLAGNLSERFRSLDMLEDAGEVLRIAARSGVAADSNAQLASALVQKDENRKDDAYATLTGLTEQSYETSPRAMIELVSLKMGEDGSIDYDTAQMARILRKEHAKSDLLPDLHFATVVALALSGAYAEALDELAGLRANIGGDAFRQAQDFLHDRISRKAPDPVFLSAVLTLSPDAVNELAPGTVFKAAKRLVALGFPDAAVDLLGPRFRGQDTQEGRLLRAEAYLHLGHADRAEADLSGLEGARADRLRATISEAKRDFALAPDGNFPAPDGDVAEIPDKTAPLEFSRKSVDASADTRRRVEALLAGAPLE</sequence>
<dbReference type="Proteomes" id="UP000325291">
    <property type="component" value="Unassembled WGS sequence"/>
</dbReference>
<evidence type="ECO:0000256" key="2">
    <source>
        <dbReference type="SAM" id="SignalP"/>
    </source>
</evidence>
<reference evidence="3 4" key="1">
    <citation type="submission" date="2019-07" db="EMBL/GenBank/DDBJ databases">
        <title>Aquicoccus porphyridii gen. nov., sp. nov., isolated from a small marine red alga, Porphyridium marinum.</title>
        <authorList>
            <person name="Liu L."/>
        </authorList>
    </citation>
    <scope>NUCLEOTIDE SEQUENCE [LARGE SCALE GENOMIC DNA]</scope>
    <source>
        <strain evidence="3 4">L1 8-17</strain>
    </source>
</reference>
<name>A0A5A9ZGN3_9RHOB</name>
<evidence type="ECO:0000256" key="1">
    <source>
        <dbReference type="SAM" id="MobiDB-lite"/>
    </source>
</evidence>
<dbReference type="AlphaFoldDB" id="A0A5A9ZGN3"/>
<protein>
    <recommendedName>
        <fullName evidence="5">Tetratricopeptide repeat protein</fullName>
    </recommendedName>
</protein>
<keyword evidence="2" id="KW-0732">Signal</keyword>
<gene>
    <name evidence="3" type="ORF">FLO80_10415</name>
</gene>
<evidence type="ECO:0000313" key="3">
    <source>
        <dbReference type="EMBL" id="KAA0916132.1"/>
    </source>
</evidence>
<dbReference type="EMBL" id="VINQ01000006">
    <property type="protein sequence ID" value="KAA0916132.1"/>
    <property type="molecule type" value="Genomic_DNA"/>
</dbReference>
<feature type="compositionally biased region" description="Basic and acidic residues" evidence="1">
    <location>
        <begin position="168"/>
        <end position="180"/>
    </location>
</feature>
<feature type="chain" id="PRO_5022663607" description="Tetratricopeptide repeat protein" evidence="2">
    <location>
        <begin position="24"/>
        <end position="703"/>
    </location>
</feature>
<feature type="signal peptide" evidence="2">
    <location>
        <begin position="1"/>
        <end position="23"/>
    </location>
</feature>
<accession>A0A5A9ZGN3</accession>
<keyword evidence="4" id="KW-1185">Reference proteome</keyword>
<feature type="compositionally biased region" description="Basic and acidic residues" evidence="1">
    <location>
        <begin position="191"/>
        <end position="201"/>
    </location>
</feature>
<dbReference type="RefSeq" id="WP_111368115.1">
    <property type="nucleotide sequence ID" value="NZ_VINQ01000006.1"/>
</dbReference>
<feature type="region of interest" description="Disordered" evidence="1">
    <location>
        <begin position="157"/>
        <end position="212"/>
    </location>
</feature>
<proteinExistence type="predicted"/>
<evidence type="ECO:0000313" key="4">
    <source>
        <dbReference type="Proteomes" id="UP000325291"/>
    </source>
</evidence>
<organism evidence="3 4">
    <name type="scientific">Aquicoccus porphyridii</name>
    <dbReference type="NCBI Taxonomy" id="1852029"/>
    <lineage>
        <taxon>Bacteria</taxon>
        <taxon>Pseudomonadati</taxon>
        <taxon>Pseudomonadota</taxon>
        <taxon>Alphaproteobacteria</taxon>
        <taxon>Rhodobacterales</taxon>
        <taxon>Paracoccaceae</taxon>
        <taxon>Aquicoccus</taxon>
    </lineage>
</organism>
<comment type="caution">
    <text evidence="3">The sequence shown here is derived from an EMBL/GenBank/DDBJ whole genome shotgun (WGS) entry which is preliminary data.</text>
</comment>